<dbReference type="InterPro" id="IPR005744">
    <property type="entry name" value="Hy-lIII"/>
</dbReference>
<keyword evidence="7" id="KW-0479">Metal-binding</keyword>
<gene>
    <name evidence="9" type="ORF">KTC_15700</name>
</gene>
<sequence length="221" mass="24898">MNYSISKPVKPLLRGWSHALAAVASLIVTIILCWLSREDLARMISMLVFGLSMIELYTISAIYHIVTWTPERRRFWRALDHANIFVLIAGTYTPLCFNILSGWVRTALLISIWVLAALGVCLAVFTLHLPRWVTALLYVCMGWEVVFALPAFLAVLPWVAVGILLLGGVLYTLGAIIYAIKKPNPFPRVWGYHEIFHLFVIAGSVAFTACVWIWALPFPRV</sequence>
<keyword evidence="7" id="KW-0862">Zinc</keyword>
<organism evidence="9">
    <name type="scientific">Thermosporothrix sp. COM3</name>
    <dbReference type="NCBI Taxonomy" id="2490863"/>
    <lineage>
        <taxon>Bacteria</taxon>
        <taxon>Bacillati</taxon>
        <taxon>Chloroflexota</taxon>
        <taxon>Ktedonobacteria</taxon>
        <taxon>Ktedonobacterales</taxon>
        <taxon>Thermosporotrichaceae</taxon>
        <taxon>Thermosporothrix</taxon>
    </lineage>
</organism>
<comment type="similarity">
    <text evidence="2">Belongs to the UPF0073 (Hly-III) family.</text>
</comment>
<evidence type="ECO:0000256" key="1">
    <source>
        <dbReference type="ARBA" id="ARBA00004651"/>
    </source>
</evidence>
<keyword evidence="6 8" id="KW-0472">Membrane</keyword>
<dbReference type="GO" id="GO:0140911">
    <property type="term" value="F:pore-forming activity"/>
    <property type="evidence" value="ECO:0007669"/>
    <property type="project" value="InterPro"/>
</dbReference>
<evidence type="ECO:0000256" key="7">
    <source>
        <dbReference type="PIRSR" id="PIRSR604254-1"/>
    </source>
</evidence>
<dbReference type="GO" id="GO:0046872">
    <property type="term" value="F:metal ion binding"/>
    <property type="evidence" value="ECO:0007669"/>
    <property type="project" value="UniProtKB-KW"/>
</dbReference>
<dbReference type="PANTHER" id="PTHR20855">
    <property type="entry name" value="ADIPOR/PROGESTIN RECEPTOR-RELATED"/>
    <property type="match status" value="1"/>
</dbReference>
<dbReference type="InterPro" id="IPR004254">
    <property type="entry name" value="AdipoR/HlyIII-related"/>
</dbReference>
<dbReference type="EMBL" id="AP019376">
    <property type="protein sequence ID" value="BBH86819.1"/>
    <property type="molecule type" value="Genomic_DNA"/>
</dbReference>
<reference evidence="9" key="1">
    <citation type="submission" date="2018-12" db="EMBL/GenBank/DDBJ databases">
        <title>Novel natural products biosynthetic potential of the class Ktedonobacteria.</title>
        <authorList>
            <person name="Zheng Y."/>
            <person name="Saitou A."/>
            <person name="Wang C.M."/>
            <person name="Toyoda A."/>
            <person name="Minakuchi Y."/>
            <person name="Sekiguchi Y."/>
            <person name="Ueda K."/>
            <person name="Takano H."/>
            <person name="Sakai Y."/>
            <person name="Yokota A."/>
            <person name="Yabe S."/>
        </authorList>
    </citation>
    <scope>NUCLEOTIDE SEQUENCE</scope>
    <source>
        <strain evidence="9">COM3</strain>
    </source>
</reference>
<feature type="transmembrane region" description="Helical" evidence="8">
    <location>
        <begin position="132"/>
        <end position="152"/>
    </location>
</feature>
<feature type="binding site" evidence="7">
    <location>
        <position position="64"/>
    </location>
    <ligand>
        <name>Zn(2+)</name>
        <dbReference type="ChEBI" id="CHEBI:29105"/>
    </ligand>
</feature>
<evidence type="ECO:0000256" key="4">
    <source>
        <dbReference type="ARBA" id="ARBA00022692"/>
    </source>
</evidence>
<dbReference type="PANTHER" id="PTHR20855:SF3">
    <property type="entry name" value="LD03007P"/>
    <property type="match status" value="1"/>
</dbReference>
<evidence type="ECO:0000313" key="9">
    <source>
        <dbReference type="EMBL" id="BBH86819.1"/>
    </source>
</evidence>
<feature type="transmembrane region" description="Helical" evidence="8">
    <location>
        <begin position="106"/>
        <end position="125"/>
    </location>
</feature>
<evidence type="ECO:0000256" key="6">
    <source>
        <dbReference type="ARBA" id="ARBA00023136"/>
    </source>
</evidence>
<accession>A0A455SIP3</accession>
<name>A0A455SIP3_9CHLR</name>
<dbReference type="NCBIfam" id="TIGR01065">
    <property type="entry name" value="hlyIII"/>
    <property type="match status" value="1"/>
</dbReference>
<dbReference type="GO" id="GO:0005886">
    <property type="term" value="C:plasma membrane"/>
    <property type="evidence" value="ECO:0007669"/>
    <property type="project" value="UniProtKB-SubCell"/>
</dbReference>
<feature type="transmembrane region" description="Helical" evidence="8">
    <location>
        <begin position="12"/>
        <end position="37"/>
    </location>
</feature>
<evidence type="ECO:0000256" key="8">
    <source>
        <dbReference type="SAM" id="Phobius"/>
    </source>
</evidence>
<feature type="transmembrane region" description="Helical" evidence="8">
    <location>
        <begin position="78"/>
        <end position="100"/>
    </location>
</feature>
<keyword evidence="3" id="KW-1003">Cell membrane</keyword>
<feature type="transmembrane region" description="Helical" evidence="8">
    <location>
        <begin position="43"/>
        <end position="66"/>
    </location>
</feature>
<evidence type="ECO:0000256" key="5">
    <source>
        <dbReference type="ARBA" id="ARBA00022989"/>
    </source>
</evidence>
<dbReference type="Pfam" id="PF03006">
    <property type="entry name" value="HlyIII"/>
    <property type="match status" value="1"/>
</dbReference>
<feature type="binding site" evidence="7">
    <location>
        <position position="193"/>
    </location>
    <ligand>
        <name>Zn(2+)</name>
        <dbReference type="ChEBI" id="CHEBI:29105"/>
    </ligand>
</feature>
<proteinExistence type="inferred from homology"/>
<evidence type="ECO:0000256" key="3">
    <source>
        <dbReference type="ARBA" id="ARBA00022475"/>
    </source>
</evidence>
<keyword evidence="5 8" id="KW-1133">Transmembrane helix</keyword>
<comment type="subcellular location">
    <subcellularLocation>
        <location evidence="1">Cell membrane</location>
        <topology evidence="1">Multi-pass membrane protein</topology>
    </subcellularLocation>
</comment>
<dbReference type="AlphaFoldDB" id="A0A455SIP3"/>
<feature type="transmembrane region" description="Helical" evidence="8">
    <location>
        <begin position="192"/>
        <end position="215"/>
    </location>
</feature>
<keyword evidence="4 8" id="KW-0812">Transmembrane</keyword>
<feature type="binding site" evidence="7">
    <location>
        <position position="197"/>
    </location>
    <ligand>
        <name>Zn(2+)</name>
        <dbReference type="ChEBI" id="CHEBI:29105"/>
    </ligand>
</feature>
<protein>
    <submittedName>
        <fullName evidence="9">Channel protein, hemolysin III family</fullName>
    </submittedName>
</protein>
<evidence type="ECO:0000256" key="2">
    <source>
        <dbReference type="ARBA" id="ARBA00008488"/>
    </source>
</evidence>
<feature type="transmembrane region" description="Helical" evidence="8">
    <location>
        <begin position="158"/>
        <end position="180"/>
    </location>
</feature>